<evidence type="ECO:0000313" key="2">
    <source>
        <dbReference type="Proteomes" id="UP000054549"/>
    </source>
</evidence>
<dbReference type="AlphaFoldDB" id="A0A0C2TE66"/>
<dbReference type="EMBL" id="KN818244">
    <property type="protein sequence ID" value="KIL65114.1"/>
    <property type="molecule type" value="Genomic_DNA"/>
</dbReference>
<sequence>MFWADDSWHGTCHFGTGESIALDPRDIAINTILTTSSNSLSNYSLQRPLVVVNPPVYRDEVRFVFPAINHGSAPVFLGILVLRV</sequence>
<reference evidence="1 2" key="1">
    <citation type="submission" date="2014-04" db="EMBL/GenBank/DDBJ databases">
        <title>Evolutionary Origins and Diversification of the Mycorrhizal Mutualists.</title>
        <authorList>
            <consortium name="DOE Joint Genome Institute"/>
            <consortium name="Mycorrhizal Genomics Consortium"/>
            <person name="Kohler A."/>
            <person name="Kuo A."/>
            <person name="Nagy L.G."/>
            <person name="Floudas D."/>
            <person name="Copeland A."/>
            <person name="Barry K.W."/>
            <person name="Cichocki N."/>
            <person name="Veneault-Fourrey C."/>
            <person name="LaButti K."/>
            <person name="Lindquist E.A."/>
            <person name="Lipzen A."/>
            <person name="Lundell T."/>
            <person name="Morin E."/>
            <person name="Murat C."/>
            <person name="Riley R."/>
            <person name="Ohm R."/>
            <person name="Sun H."/>
            <person name="Tunlid A."/>
            <person name="Henrissat B."/>
            <person name="Grigoriev I.V."/>
            <person name="Hibbett D.S."/>
            <person name="Martin F."/>
        </authorList>
    </citation>
    <scope>NUCLEOTIDE SEQUENCE [LARGE SCALE GENOMIC DNA]</scope>
    <source>
        <strain evidence="1 2">Koide BX008</strain>
    </source>
</reference>
<accession>A0A0C2TE66</accession>
<keyword evidence="2" id="KW-1185">Reference proteome</keyword>
<evidence type="ECO:0000313" key="1">
    <source>
        <dbReference type="EMBL" id="KIL65114.1"/>
    </source>
</evidence>
<feature type="non-terminal residue" evidence="1">
    <location>
        <position position="84"/>
    </location>
</feature>
<protein>
    <submittedName>
        <fullName evidence="1">Uncharacterized protein</fullName>
    </submittedName>
</protein>
<gene>
    <name evidence="1" type="ORF">M378DRAFT_162363</name>
</gene>
<name>A0A0C2TE66_AMAMK</name>
<dbReference type="Proteomes" id="UP000054549">
    <property type="component" value="Unassembled WGS sequence"/>
</dbReference>
<dbReference type="InParanoid" id="A0A0C2TE66"/>
<proteinExistence type="predicted"/>
<dbReference type="HOGENOM" id="CLU_2533491_0_0_1"/>
<organism evidence="1 2">
    <name type="scientific">Amanita muscaria (strain Koide BX008)</name>
    <dbReference type="NCBI Taxonomy" id="946122"/>
    <lineage>
        <taxon>Eukaryota</taxon>
        <taxon>Fungi</taxon>
        <taxon>Dikarya</taxon>
        <taxon>Basidiomycota</taxon>
        <taxon>Agaricomycotina</taxon>
        <taxon>Agaricomycetes</taxon>
        <taxon>Agaricomycetidae</taxon>
        <taxon>Agaricales</taxon>
        <taxon>Pluteineae</taxon>
        <taxon>Amanitaceae</taxon>
        <taxon>Amanita</taxon>
    </lineage>
</organism>